<dbReference type="Pfam" id="PF06271">
    <property type="entry name" value="RDD"/>
    <property type="match status" value="1"/>
</dbReference>
<keyword evidence="9" id="KW-1185">Reference proteome</keyword>
<dbReference type="RefSeq" id="WP_091395084.1">
    <property type="nucleotide sequence ID" value="NZ_BKAI01000011.1"/>
</dbReference>
<reference evidence="8 9" key="1">
    <citation type="submission" date="2016-10" db="EMBL/GenBank/DDBJ databases">
        <authorList>
            <person name="de Groot N.N."/>
        </authorList>
    </citation>
    <scope>NUCLEOTIDE SEQUENCE [LARGE SCALE GENOMIC DNA]</scope>
    <source>
        <strain evidence="8 9">CGMCC 1.10076</strain>
    </source>
</reference>
<protein>
    <submittedName>
        <fullName evidence="8">RDD family protein</fullName>
    </submittedName>
</protein>
<gene>
    <name evidence="8" type="ORF">SAMN04487935_2156</name>
</gene>
<dbReference type="InterPro" id="IPR010432">
    <property type="entry name" value="RDD"/>
</dbReference>
<dbReference type="STRING" id="1128970.SAMN04487935_2156"/>
<evidence type="ECO:0000256" key="2">
    <source>
        <dbReference type="ARBA" id="ARBA00022475"/>
    </source>
</evidence>
<accession>A0A1G8Y3P0</accession>
<keyword evidence="3 6" id="KW-0812">Transmembrane</keyword>
<feature type="domain" description="RDD" evidence="7">
    <location>
        <begin position="23"/>
        <end position="125"/>
    </location>
</feature>
<evidence type="ECO:0000256" key="4">
    <source>
        <dbReference type="ARBA" id="ARBA00022989"/>
    </source>
</evidence>
<evidence type="ECO:0000256" key="5">
    <source>
        <dbReference type="ARBA" id="ARBA00023136"/>
    </source>
</evidence>
<evidence type="ECO:0000313" key="9">
    <source>
        <dbReference type="Proteomes" id="UP000199580"/>
    </source>
</evidence>
<dbReference type="GO" id="GO:0005886">
    <property type="term" value="C:plasma membrane"/>
    <property type="evidence" value="ECO:0007669"/>
    <property type="project" value="UniProtKB-SubCell"/>
</dbReference>
<evidence type="ECO:0000256" key="1">
    <source>
        <dbReference type="ARBA" id="ARBA00004651"/>
    </source>
</evidence>
<evidence type="ECO:0000256" key="6">
    <source>
        <dbReference type="SAM" id="Phobius"/>
    </source>
</evidence>
<proteinExistence type="predicted"/>
<dbReference type="EMBL" id="FNEZ01000003">
    <property type="protein sequence ID" value="SDJ96735.1"/>
    <property type="molecule type" value="Genomic_DNA"/>
</dbReference>
<evidence type="ECO:0000313" key="8">
    <source>
        <dbReference type="EMBL" id="SDJ96735.1"/>
    </source>
</evidence>
<keyword evidence="2" id="KW-1003">Cell membrane</keyword>
<evidence type="ECO:0000256" key="3">
    <source>
        <dbReference type="ARBA" id="ARBA00022692"/>
    </source>
</evidence>
<dbReference type="Proteomes" id="UP000199580">
    <property type="component" value="Unassembled WGS sequence"/>
</dbReference>
<keyword evidence="4 6" id="KW-1133">Transmembrane helix</keyword>
<keyword evidence="5 6" id="KW-0472">Membrane</keyword>
<dbReference type="PANTHER" id="PTHR36115">
    <property type="entry name" value="PROLINE-RICH ANTIGEN HOMOLOG-RELATED"/>
    <property type="match status" value="1"/>
</dbReference>
<name>A0A1G8Y3P0_9FLAO</name>
<evidence type="ECO:0000259" key="7">
    <source>
        <dbReference type="Pfam" id="PF06271"/>
    </source>
</evidence>
<organism evidence="8 9">
    <name type="scientific">Flavobacterium noncentrifugens</name>
    <dbReference type="NCBI Taxonomy" id="1128970"/>
    <lineage>
        <taxon>Bacteria</taxon>
        <taxon>Pseudomonadati</taxon>
        <taxon>Bacteroidota</taxon>
        <taxon>Flavobacteriia</taxon>
        <taxon>Flavobacteriales</taxon>
        <taxon>Flavobacteriaceae</taxon>
        <taxon>Flavobacterium</taxon>
    </lineage>
</organism>
<feature type="transmembrane region" description="Helical" evidence="6">
    <location>
        <begin position="28"/>
        <end position="47"/>
    </location>
</feature>
<dbReference type="PANTHER" id="PTHR36115:SF4">
    <property type="entry name" value="MEMBRANE PROTEIN"/>
    <property type="match status" value="1"/>
</dbReference>
<dbReference type="OrthoDB" id="762068at2"/>
<dbReference type="InterPro" id="IPR051791">
    <property type="entry name" value="Pra-immunoreactive"/>
</dbReference>
<feature type="transmembrane region" description="Helical" evidence="6">
    <location>
        <begin position="59"/>
        <end position="80"/>
    </location>
</feature>
<sequence length="141" mass="16143">MDNTTNENIILEEVKLDIASNNSRVTNMIADSIIFYIIYYALISYSYEMYGADTESDPLLDLTFLLVSFLLVYTVTEYFFSKTIGKFISRTNVVNLDGTKPGLRSILSRTLCRLIPCEAFSFMFLQNGLHDKFSKTRVVND</sequence>
<comment type="subcellular location">
    <subcellularLocation>
        <location evidence="1">Cell membrane</location>
        <topology evidence="1">Multi-pass membrane protein</topology>
    </subcellularLocation>
</comment>
<dbReference type="AlphaFoldDB" id="A0A1G8Y3P0"/>